<organism evidence="2 3">
    <name type="scientific">Avrilella dinanensis</name>
    <dbReference type="NCBI Taxonomy" id="2008672"/>
    <lineage>
        <taxon>Bacteria</taxon>
        <taxon>Pseudomonadati</taxon>
        <taxon>Bacteroidota</taxon>
        <taxon>Flavobacteriia</taxon>
        <taxon>Flavobacteriales</taxon>
        <taxon>Flavobacteriaceae</taxon>
        <taxon>Avrilella</taxon>
    </lineage>
</organism>
<accession>A0A2M9R6A9</accession>
<evidence type="ECO:0000313" key="3">
    <source>
        <dbReference type="Proteomes" id="UP000231960"/>
    </source>
</evidence>
<name>A0A2M9R6A9_9FLAO</name>
<dbReference type="InterPro" id="IPR001466">
    <property type="entry name" value="Beta-lactam-related"/>
</dbReference>
<sequence length="370" mass="42950">MKKIKRFNFVFLSLIILTTLNSCKVTRFVVYNFADINDHKKFPARNIANGDDKFIFPTAENGKVPKKIDIKGEKQLFENYLEDNKTVAFLIIQNDTIQYENYWGKYDETSIVPSFSMAKSITSILIGCAIDDKLIKSVNEPITNYIPELKENGFDKVTIEHVLQMTSGLDFNENYFNPFGDVATFYYGTNLRKEIRKMKLKTEPGKQFEYVSGNTQLLGLILERALENKSVTEYLEEKIWKPLEMEFEASWSLDRKKEGLEKTFCCINARARDYAKIGRLYLNKGKWNGKQIVSEDWVKQSTKIDTANGSVWYYQYQWWLPTQTGDFMAQGILGQYIYVHPKKNLVIVRLGKNQGGTDWWEILSSLGQAY</sequence>
<dbReference type="GO" id="GO:0016787">
    <property type="term" value="F:hydrolase activity"/>
    <property type="evidence" value="ECO:0007669"/>
    <property type="project" value="UniProtKB-KW"/>
</dbReference>
<dbReference type="PANTHER" id="PTHR43283">
    <property type="entry name" value="BETA-LACTAMASE-RELATED"/>
    <property type="match status" value="1"/>
</dbReference>
<feature type="domain" description="Beta-lactamase-related" evidence="1">
    <location>
        <begin position="75"/>
        <end position="351"/>
    </location>
</feature>
<dbReference type="InterPro" id="IPR012338">
    <property type="entry name" value="Beta-lactam/transpept-like"/>
</dbReference>
<dbReference type="RefSeq" id="WP_100677845.1">
    <property type="nucleotide sequence ID" value="NZ_NIPO01000001.1"/>
</dbReference>
<dbReference type="PANTHER" id="PTHR43283:SF14">
    <property type="entry name" value="BLL8153 PROTEIN"/>
    <property type="match status" value="1"/>
</dbReference>
<keyword evidence="2" id="KW-0378">Hydrolase</keyword>
<dbReference type="AlphaFoldDB" id="A0A2M9R6A9"/>
<dbReference type="Proteomes" id="UP000231960">
    <property type="component" value="Unassembled WGS sequence"/>
</dbReference>
<dbReference type="EMBL" id="NIPO01000001">
    <property type="protein sequence ID" value="PJR04285.1"/>
    <property type="molecule type" value="Genomic_DNA"/>
</dbReference>
<evidence type="ECO:0000313" key="2">
    <source>
        <dbReference type="EMBL" id="PJR04285.1"/>
    </source>
</evidence>
<protein>
    <submittedName>
        <fullName evidence="2">Serine hydrolase</fullName>
    </submittedName>
</protein>
<dbReference type="SUPFAM" id="SSF56601">
    <property type="entry name" value="beta-lactamase/transpeptidase-like"/>
    <property type="match status" value="1"/>
</dbReference>
<comment type="caution">
    <text evidence="2">The sequence shown here is derived from an EMBL/GenBank/DDBJ whole genome shotgun (WGS) entry which is preliminary data.</text>
</comment>
<dbReference type="Gene3D" id="3.40.710.10">
    <property type="entry name" value="DD-peptidase/beta-lactamase superfamily"/>
    <property type="match status" value="1"/>
</dbReference>
<proteinExistence type="predicted"/>
<keyword evidence="3" id="KW-1185">Reference proteome</keyword>
<dbReference type="Pfam" id="PF00144">
    <property type="entry name" value="Beta-lactamase"/>
    <property type="match status" value="1"/>
</dbReference>
<evidence type="ECO:0000259" key="1">
    <source>
        <dbReference type="Pfam" id="PF00144"/>
    </source>
</evidence>
<dbReference type="OrthoDB" id="9773047at2"/>
<gene>
    <name evidence="2" type="ORF">CDL10_06880</name>
</gene>
<reference evidence="2 3" key="1">
    <citation type="submission" date="2017-06" db="EMBL/GenBank/DDBJ databases">
        <title>Description of Avrilella dinanensis gen. nov. sp. nov.</title>
        <authorList>
            <person name="Leyer C."/>
            <person name="Sassi M."/>
            <person name="Minet J."/>
            <person name="Kayal S."/>
            <person name="Cattoir V."/>
        </authorList>
    </citation>
    <scope>NUCLEOTIDE SEQUENCE [LARGE SCALE GENOMIC DNA]</scope>
    <source>
        <strain evidence="2 3">UR159</strain>
    </source>
</reference>
<dbReference type="InterPro" id="IPR050789">
    <property type="entry name" value="Diverse_Enzym_Activities"/>
</dbReference>